<keyword evidence="7" id="KW-0862">Zinc</keyword>
<dbReference type="CDD" id="cd06163">
    <property type="entry name" value="S2P-M50_PDZ_RseP-like"/>
    <property type="match status" value="1"/>
</dbReference>
<organism evidence="14 15">
    <name type="scientific">Kribbella lupini</name>
    <dbReference type="NCBI Taxonomy" id="291602"/>
    <lineage>
        <taxon>Bacteria</taxon>
        <taxon>Bacillati</taxon>
        <taxon>Actinomycetota</taxon>
        <taxon>Actinomycetes</taxon>
        <taxon>Propionibacteriales</taxon>
        <taxon>Kribbellaceae</taxon>
        <taxon>Kribbella</taxon>
    </lineage>
</organism>
<dbReference type="InterPro" id="IPR036034">
    <property type="entry name" value="PDZ_sf"/>
</dbReference>
<keyword evidence="15" id="KW-1185">Reference proteome</keyword>
<name>A0ABP4L076_9ACTN</name>
<dbReference type="Pfam" id="PF17820">
    <property type="entry name" value="PDZ_6"/>
    <property type="match status" value="1"/>
</dbReference>
<dbReference type="GO" id="GO:0006508">
    <property type="term" value="P:proteolysis"/>
    <property type="evidence" value="ECO:0007669"/>
    <property type="project" value="UniProtKB-KW"/>
</dbReference>
<keyword evidence="4 14" id="KW-0645">Protease</keyword>
<evidence type="ECO:0000256" key="4">
    <source>
        <dbReference type="ARBA" id="ARBA00022670"/>
    </source>
</evidence>
<dbReference type="PANTHER" id="PTHR42837:SF2">
    <property type="entry name" value="MEMBRANE METALLOPROTEASE ARASP2, CHLOROPLASTIC-RELATED"/>
    <property type="match status" value="1"/>
</dbReference>
<evidence type="ECO:0000256" key="10">
    <source>
        <dbReference type="ARBA" id="ARBA00023136"/>
    </source>
</evidence>
<evidence type="ECO:0000259" key="13">
    <source>
        <dbReference type="Pfam" id="PF17820"/>
    </source>
</evidence>
<keyword evidence="8 11" id="KW-1133">Transmembrane helix</keyword>
<dbReference type="SUPFAM" id="SSF50156">
    <property type="entry name" value="PDZ domain-like"/>
    <property type="match status" value="1"/>
</dbReference>
<feature type="domain" description="PDZ" evidence="13">
    <location>
        <begin position="184"/>
        <end position="234"/>
    </location>
</feature>
<accession>A0ABP4L076</accession>
<evidence type="ECO:0000256" key="6">
    <source>
        <dbReference type="ARBA" id="ARBA00022801"/>
    </source>
</evidence>
<evidence type="ECO:0000256" key="11">
    <source>
        <dbReference type="SAM" id="Phobius"/>
    </source>
</evidence>
<gene>
    <name evidence="14" type="ORF">GCM10009741_09700</name>
</gene>
<dbReference type="RefSeq" id="WP_344169925.1">
    <property type="nucleotide sequence ID" value="NZ_BAAANC010000001.1"/>
</dbReference>
<comment type="caution">
    <text evidence="14">The sequence shown here is derived from an EMBL/GenBank/DDBJ whole genome shotgun (WGS) entry which is preliminary data.</text>
</comment>
<evidence type="ECO:0000256" key="2">
    <source>
        <dbReference type="ARBA" id="ARBA00004141"/>
    </source>
</evidence>
<comment type="subcellular location">
    <subcellularLocation>
        <location evidence="2">Membrane</location>
        <topology evidence="2">Multi-pass membrane protein</topology>
    </subcellularLocation>
</comment>
<feature type="transmembrane region" description="Helical" evidence="11">
    <location>
        <begin position="345"/>
        <end position="365"/>
    </location>
</feature>
<proteinExistence type="inferred from homology"/>
<dbReference type="InterPro" id="IPR008915">
    <property type="entry name" value="Peptidase_M50"/>
</dbReference>
<evidence type="ECO:0000256" key="9">
    <source>
        <dbReference type="ARBA" id="ARBA00023049"/>
    </source>
</evidence>
<evidence type="ECO:0000256" key="7">
    <source>
        <dbReference type="ARBA" id="ARBA00022833"/>
    </source>
</evidence>
<keyword evidence="10 11" id="KW-0472">Membrane</keyword>
<keyword evidence="9" id="KW-0482">Metalloprotease</keyword>
<evidence type="ECO:0000256" key="1">
    <source>
        <dbReference type="ARBA" id="ARBA00001947"/>
    </source>
</evidence>
<evidence type="ECO:0000313" key="14">
    <source>
        <dbReference type="EMBL" id="GAA1513673.1"/>
    </source>
</evidence>
<keyword evidence="6" id="KW-0378">Hydrolase</keyword>
<evidence type="ECO:0000313" key="15">
    <source>
        <dbReference type="Proteomes" id="UP001500363"/>
    </source>
</evidence>
<evidence type="ECO:0000256" key="3">
    <source>
        <dbReference type="ARBA" id="ARBA00007931"/>
    </source>
</evidence>
<evidence type="ECO:0000256" key="5">
    <source>
        <dbReference type="ARBA" id="ARBA00022692"/>
    </source>
</evidence>
<dbReference type="Pfam" id="PF02163">
    <property type="entry name" value="Peptidase_M50"/>
    <property type="match status" value="1"/>
</dbReference>
<feature type="transmembrane region" description="Helical" evidence="11">
    <location>
        <begin position="129"/>
        <end position="154"/>
    </location>
</feature>
<dbReference type="EMBL" id="BAAANC010000001">
    <property type="protein sequence ID" value="GAA1513673.1"/>
    <property type="molecule type" value="Genomic_DNA"/>
</dbReference>
<keyword evidence="5 11" id="KW-0812">Transmembrane</keyword>
<dbReference type="Gene3D" id="2.30.42.10">
    <property type="match status" value="1"/>
</dbReference>
<dbReference type="Proteomes" id="UP001500363">
    <property type="component" value="Unassembled WGS sequence"/>
</dbReference>
<protein>
    <submittedName>
        <fullName evidence="14">Site-2 protease family protein</fullName>
    </submittedName>
</protein>
<dbReference type="PANTHER" id="PTHR42837">
    <property type="entry name" value="REGULATOR OF SIGMA-E PROTEASE RSEP"/>
    <property type="match status" value="1"/>
</dbReference>
<dbReference type="GO" id="GO:0008233">
    <property type="term" value="F:peptidase activity"/>
    <property type="evidence" value="ECO:0007669"/>
    <property type="project" value="UniProtKB-KW"/>
</dbReference>
<comment type="similarity">
    <text evidence="3">Belongs to the peptidase M50B family.</text>
</comment>
<dbReference type="InterPro" id="IPR004387">
    <property type="entry name" value="Pept_M50_Zn"/>
</dbReference>
<evidence type="ECO:0000256" key="8">
    <source>
        <dbReference type="ARBA" id="ARBA00022989"/>
    </source>
</evidence>
<feature type="transmembrane region" description="Helical" evidence="11">
    <location>
        <begin position="407"/>
        <end position="428"/>
    </location>
</feature>
<reference evidence="15" key="1">
    <citation type="journal article" date="2019" name="Int. J. Syst. Evol. Microbiol.">
        <title>The Global Catalogue of Microorganisms (GCM) 10K type strain sequencing project: providing services to taxonomists for standard genome sequencing and annotation.</title>
        <authorList>
            <consortium name="The Broad Institute Genomics Platform"/>
            <consortium name="The Broad Institute Genome Sequencing Center for Infectious Disease"/>
            <person name="Wu L."/>
            <person name="Ma J."/>
        </authorList>
    </citation>
    <scope>NUCLEOTIDE SEQUENCE [LARGE SCALE GENOMIC DNA]</scope>
    <source>
        <strain evidence="15">JCM 14303</strain>
    </source>
</reference>
<feature type="domain" description="Peptidase M50" evidence="12">
    <location>
        <begin position="13"/>
        <end position="385"/>
    </location>
</feature>
<sequence>MTALLTLIGVVLFVVGILVSVGLHEVGHMVPAKLFGMKVTQFFVGFGRTIWSVKRGETEYGIKAIPAGGFVRIIGMMPPAKGQDPTKVRKANTGPIQSMVENARSAEYETIEPSDDGRLFYQKVWWKKLIVMASGPLVNVVIAFVLFGGLFMLYGANVAQTTVATVTDCVIPASQASADRKCTDGDQKSPAKVAGFQVGDKIVSFNGTTIDSWDQLTPLIRANTDKPATIVVERNGARTELKTNTIVNQVRDDANSDKFVQVGFLGVSPEQKVERQDFGFVVDKMGELTVATVKALGNFPEKLVGVAKSIVGGDRDQDSPMSVVGASRVAGEVASNQDLSGGARIAFLVSLLASLNLFLALFNFIPLLPLDGGHMLGAIWEGVKRGFAKLLGRPDPGYVDVAKLLPIAYVAASVIVVMGVLLVIADIVNPIKLFNG</sequence>
<dbReference type="InterPro" id="IPR041489">
    <property type="entry name" value="PDZ_6"/>
</dbReference>
<comment type="cofactor">
    <cofactor evidence="1">
        <name>Zn(2+)</name>
        <dbReference type="ChEBI" id="CHEBI:29105"/>
    </cofactor>
</comment>
<evidence type="ECO:0000259" key="12">
    <source>
        <dbReference type="Pfam" id="PF02163"/>
    </source>
</evidence>